<proteinExistence type="predicted"/>
<keyword evidence="2" id="KW-1185">Reference proteome</keyword>
<dbReference type="AlphaFoldDB" id="A0A433KF33"/>
<dbReference type="RefSeq" id="WP_126949111.1">
    <property type="nucleotide sequence ID" value="NZ_RZHG01000030.1"/>
</dbReference>
<name>A0A433KF33_9GAMM</name>
<evidence type="ECO:0000313" key="2">
    <source>
        <dbReference type="Proteomes" id="UP000287336"/>
    </source>
</evidence>
<organism evidence="1 2">
    <name type="scientific">Vreelandella andesensis</name>
    <dbReference type="NCBI Taxonomy" id="447567"/>
    <lineage>
        <taxon>Bacteria</taxon>
        <taxon>Pseudomonadati</taxon>
        <taxon>Pseudomonadota</taxon>
        <taxon>Gammaproteobacteria</taxon>
        <taxon>Oceanospirillales</taxon>
        <taxon>Halomonadaceae</taxon>
        <taxon>Vreelandella</taxon>
    </lineage>
</organism>
<dbReference type="OrthoDB" id="6173080at2"/>
<accession>A0A433KF33</accession>
<gene>
    <name evidence="1" type="ORF">ELY33_17110</name>
</gene>
<evidence type="ECO:0000313" key="1">
    <source>
        <dbReference type="EMBL" id="RUR26827.1"/>
    </source>
</evidence>
<dbReference type="Proteomes" id="UP000287336">
    <property type="component" value="Unassembled WGS sequence"/>
</dbReference>
<protein>
    <submittedName>
        <fullName evidence="1">Uncharacterized protein</fullName>
    </submittedName>
</protein>
<comment type="caution">
    <text evidence="1">The sequence shown here is derived from an EMBL/GenBank/DDBJ whole genome shotgun (WGS) entry which is preliminary data.</text>
</comment>
<sequence length="63" mass="7023">MKWKLKDRANDRCIVSDCGEYRISKYTLSGVDLLLVYHASNEIGSAENGNEARKIAVKHKGAV</sequence>
<reference evidence="1 2" key="1">
    <citation type="submission" date="2018-12" db="EMBL/GenBank/DDBJ databases">
        <title>three novel Halomonas strain isolated from plants.</title>
        <authorList>
            <person name="Sun C."/>
        </authorList>
    </citation>
    <scope>NUCLEOTIDE SEQUENCE [LARGE SCALE GENOMIC DNA]</scope>
    <source>
        <strain evidence="1 2">DSM 19434</strain>
    </source>
</reference>
<dbReference type="EMBL" id="RZHG01000030">
    <property type="protein sequence ID" value="RUR26827.1"/>
    <property type="molecule type" value="Genomic_DNA"/>
</dbReference>